<sequence>MTIPDSLIIEVLNPIKLPLIKKLYKAYYPAGRAKKDELIITASHKGEIIALLRLKSVDKVRLLTGMLVIPKVRGTGIGKELLNHCKNNVFTDGDYCFAFTHLESYYSKHGFTTIDCSELPHPLKMAFQRYVDSGKDLIPMQFISSTTSKRVLL</sequence>
<proteinExistence type="predicted"/>
<evidence type="ECO:0000256" key="1">
    <source>
        <dbReference type="ARBA" id="ARBA00022679"/>
    </source>
</evidence>
<keyword evidence="1" id="KW-0808">Transferase</keyword>
<dbReference type="PROSITE" id="PS51186">
    <property type="entry name" value="GNAT"/>
    <property type="match status" value="1"/>
</dbReference>
<dbReference type="CDD" id="cd04301">
    <property type="entry name" value="NAT_SF"/>
    <property type="match status" value="1"/>
</dbReference>
<dbReference type="GO" id="GO:0016747">
    <property type="term" value="F:acyltransferase activity, transferring groups other than amino-acyl groups"/>
    <property type="evidence" value="ECO:0007669"/>
    <property type="project" value="InterPro"/>
</dbReference>
<evidence type="ECO:0000313" key="4">
    <source>
        <dbReference type="EMBL" id="ARP19826.1"/>
    </source>
</evidence>
<dbReference type="PANTHER" id="PTHR43800">
    <property type="entry name" value="PEPTIDYL-LYSINE N-ACETYLTRANSFERASE YJAB"/>
    <property type="match status" value="1"/>
</dbReference>
<feature type="domain" description="N-acetyltransferase" evidence="3">
    <location>
        <begin position="7"/>
        <end position="130"/>
    </location>
</feature>
<dbReference type="InterPro" id="IPR000182">
    <property type="entry name" value="GNAT_dom"/>
</dbReference>
<organism evidence="4">
    <name type="scientific">Vibrio alginolyticus</name>
    <dbReference type="NCBI Taxonomy" id="663"/>
    <lineage>
        <taxon>Bacteria</taxon>
        <taxon>Pseudomonadati</taxon>
        <taxon>Pseudomonadota</taxon>
        <taxon>Gammaproteobacteria</taxon>
        <taxon>Vibrionales</taxon>
        <taxon>Vibrionaceae</taxon>
        <taxon>Vibrio</taxon>
    </lineage>
</organism>
<keyword evidence="2" id="KW-0012">Acyltransferase</keyword>
<dbReference type="Gene3D" id="3.40.630.30">
    <property type="match status" value="1"/>
</dbReference>
<dbReference type="InterPro" id="IPR016181">
    <property type="entry name" value="Acyl_CoA_acyltransferase"/>
</dbReference>
<protein>
    <recommendedName>
        <fullName evidence="3">N-acetyltransferase domain-containing protein</fullName>
    </recommendedName>
</protein>
<dbReference type="SUPFAM" id="SSF55729">
    <property type="entry name" value="Acyl-CoA N-acyltransferases (Nat)"/>
    <property type="match status" value="1"/>
</dbReference>
<evidence type="ECO:0000259" key="3">
    <source>
        <dbReference type="PROSITE" id="PS51186"/>
    </source>
</evidence>
<dbReference type="PANTHER" id="PTHR43800:SF1">
    <property type="entry name" value="PEPTIDYL-LYSINE N-ACETYLTRANSFERASE YJAB"/>
    <property type="match status" value="1"/>
</dbReference>
<dbReference type="Pfam" id="PF13508">
    <property type="entry name" value="Acetyltransf_7"/>
    <property type="match status" value="1"/>
</dbReference>
<accession>A0A1W6TWA8</accession>
<dbReference type="AlphaFoldDB" id="A0A1W6TWA8"/>
<reference evidence="4" key="1">
    <citation type="submission" date="2016-10" db="EMBL/GenBank/DDBJ databases">
        <title>The High Quality Genome of Vibrio alginolyticus K01M1.</title>
        <authorList>
            <person name="Wendling C."/>
            <person name="Chibani C.M."/>
            <person name="Hertel R."/>
            <person name="Sproer C."/>
            <person name="Bunk B."/>
            <person name="Overmann J."/>
            <person name="Roth O."/>
            <person name="Liesegang H."/>
        </authorList>
    </citation>
    <scope>NUCLEOTIDE SEQUENCE</scope>
    <source>
        <strain evidence="4">K05K4</strain>
    </source>
</reference>
<gene>
    <name evidence="4" type="ORF">K05K4_30720</name>
</gene>
<name>A0A1W6TWA8_VIBAL</name>
<dbReference type="EMBL" id="CP017902">
    <property type="protein sequence ID" value="ARP19826.1"/>
    <property type="molecule type" value="Genomic_DNA"/>
</dbReference>
<evidence type="ECO:0000256" key="2">
    <source>
        <dbReference type="ARBA" id="ARBA00023315"/>
    </source>
</evidence>